<dbReference type="EMBL" id="MCBS01021100">
    <property type="protein sequence ID" value="RKF78508.1"/>
    <property type="molecule type" value="Genomic_DNA"/>
</dbReference>
<accession>A0A420IVF8</accession>
<gene>
    <name evidence="3" type="ORF">GcM1_211067</name>
</gene>
<feature type="compositionally biased region" description="Low complexity" evidence="1">
    <location>
        <begin position="82"/>
        <end position="92"/>
    </location>
</feature>
<protein>
    <submittedName>
        <fullName evidence="3">Putative sister chromatid cohesion acetyltransferase eco1</fullName>
    </submittedName>
</protein>
<dbReference type="Pfam" id="PF13880">
    <property type="entry name" value="Acetyltransf_13"/>
    <property type="match status" value="1"/>
</dbReference>
<dbReference type="GO" id="GO:0000785">
    <property type="term" value="C:chromatin"/>
    <property type="evidence" value="ECO:0007669"/>
    <property type="project" value="TreeGrafter"/>
</dbReference>
<dbReference type="PANTHER" id="PTHR45884:SF2">
    <property type="entry name" value="N-ACETYLTRANSFERASE ECO"/>
    <property type="match status" value="1"/>
</dbReference>
<evidence type="ECO:0000313" key="4">
    <source>
        <dbReference type="Proteomes" id="UP000285326"/>
    </source>
</evidence>
<proteinExistence type="predicted"/>
<dbReference type="InterPro" id="IPR028009">
    <property type="entry name" value="ESCO_Acetyltransf_dom"/>
</dbReference>
<name>A0A420IVF8_9PEZI</name>
<dbReference type="GO" id="GO:0007064">
    <property type="term" value="P:mitotic sister chromatid cohesion"/>
    <property type="evidence" value="ECO:0007669"/>
    <property type="project" value="TreeGrafter"/>
</dbReference>
<comment type="caution">
    <text evidence="3">The sequence shown here is derived from an EMBL/GenBank/DDBJ whole genome shotgun (WGS) entry which is preliminary data.</text>
</comment>
<organism evidence="3 4">
    <name type="scientific">Golovinomyces cichoracearum</name>
    <dbReference type="NCBI Taxonomy" id="62708"/>
    <lineage>
        <taxon>Eukaryota</taxon>
        <taxon>Fungi</taxon>
        <taxon>Dikarya</taxon>
        <taxon>Ascomycota</taxon>
        <taxon>Pezizomycotina</taxon>
        <taxon>Leotiomycetes</taxon>
        <taxon>Erysiphales</taxon>
        <taxon>Erysiphaceae</taxon>
        <taxon>Golovinomyces</taxon>
    </lineage>
</organism>
<keyword evidence="3" id="KW-0808">Transferase</keyword>
<reference evidence="3 4" key="1">
    <citation type="journal article" date="2018" name="BMC Genomics">
        <title>Comparative genome analyses reveal sequence features reflecting distinct modes of host-adaptation between dicot and monocot powdery mildew.</title>
        <authorList>
            <person name="Wu Y."/>
            <person name="Ma X."/>
            <person name="Pan Z."/>
            <person name="Kale S.D."/>
            <person name="Song Y."/>
            <person name="King H."/>
            <person name="Zhang Q."/>
            <person name="Presley C."/>
            <person name="Deng X."/>
            <person name="Wei C.I."/>
            <person name="Xiao S."/>
        </authorList>
    </citation>
    <scope>NUCLEOTIDE SEQUENCE [LARGE SCALE GENOMIC DNA]</scope>
    <source>
        <strain evidence="3">UMSG1</strain>
    </source>
</reference>
<evidence type="ECO:0000313" key="3">
    <source>
        <dbReference type="EMBL" id="RKF78508.1"/>
    </source>
</evidence>
<sequence length="403" mass="46349">MLLSRENKNASRKTYSRLTSTVIDEPSKKRKCSEQNSTTHLLSQTQSSTLKTTIGEDCKLGKRSDIRNFFRLASLPPRSPKKGTTPSSSSSRCQTRRDKRRLRLAKLDSSKNSDDSSKFRASSVRLSQQTIAHKTKELVCCNACGMIYTFWEEKCHIRYHQKISLEFQTLIKCKKATIFEQKFEGKILCIQVIDRNMERNLRNIGERAIQFSSDNGLEMEALKPEILWGLINNPHLPDDPDQVHHYKLYTMFHETQLVALLLAERIGYAEHQCNDIKTNCKCKKTKENHDISEVAKSKSIFEARRKVFMCVDRIWVHQKYQRKGLATIITDEARANFLKPLVLSKDQVAVSWPTNDGAQFFSKYFRGIFKSSFENEQIPYLVNSADISSLASSIKPFISRVSS</sequence>
<dbReference type="Proteomes" id="UP000285326">
    <property type="component" value="Unassembled WGS sequence"/>
</dbReference>
<dbReference type="GO" id="GO:0005634">
    <property type="term" value="C:nucleus"/>
    <property type="evidence" value="ECO:0007669"/>
    <property type="project" value="TreeGrafter"/>
</dbReference>
<dbReference type="AlphaFoldDB" id="A0A420IVF8"/>
<evidence type="ECO:0000259" key="2">
    <source>
        <dbReference type="Pfam" id="PF13880"/>
    </source>
</evidence>
<feature type="region of interest" description="Disordered" evidence="1">
    <location>
        <begin position="73"/>
        <end position="98"/>
    </location>
</feature>
<evidence type="ECO:0000256" key="1">
    <source>
        <dbReference type="SAM" id="MobiDB-lite"/>
    </source>
</evidence>
<feature type="domain" description="N-acetyltransferase ESCO acetyl-transferase" evidence="2">
    <location>
        <begin position="306"/>
        <end position="366"/>
    </location>
</feature>
<dbReference type="PANTHER" id="PTHR45884">
    <property type="entry name" value="N-ACETYLTRANSFERASE ECO"/>
    <property type="match status" value="1"/>
</dbReference>
<dbReference type="GO" id="GO:0061733">
    <property type="term" value="F:protein-lysine-acetyltransferase activity"/>
    <property type="evidence" value="ECO:0007669"/>
    <property type="project" value="TreeGrafter"/>
</dbReference>